<dbReference type="Gene3D" id="2.70.70.10">
    <property type="entry name" value="Glucose Permease (Domain IIA)"/>
    <property type="match status" value="1"/>
</dbReference>
<feature type="domain" description="LysM" evidence="1">
    <location>
        <begin position="198"/>
        <end position="242"/>
    </location>
</feature>
<dbReference type="PROSITE" id="PS51782">
    <property type="entry name" value="LYSM"/>
    <property type="match status" value="1"/>
</dbReference>
<dbReference type="InterPro" id="IPR036779">
    <property type="entry name" value="LysM_dom_sf"/>
</dbReference>
<dbReference type="PANTHER" id="PTHR21666:SF270">
    <property type="entry name" value="MUREIN HYDROLASE ACTIVATOR ENVC"/>
    <property type="match status" value="1"/>
</dbReference>
<dbReference type="SMART" id="SM00257">
    <property type="entry name" value="LysM"/>
    <property type="match status" value="1"/>
</dbReference>
<dbReference type="SUPFAM" id="SSF51261">
    <property type="entry name" value="Duplicated hybrid motif"/>
    <property type="match status" value="1"/>
</dbReference>
<dbReference type="RefSeq" id="WP_186870527.1">
    <property type="nucleotide sequence ID" value="NZ_JACOOL010000010.1"/>
</dbReference>
<accession>A0A923RJ89</accession>
<dbReference type="InterPro" id="IPR018392">
    <property type="entry name" value="LysM"/>
</dbReference>
<dbReference type="GO" id="GO:0004222">
    <property type="term" value="F:metalloendopeptidase activity"/>
    <property type="evidence" value="ECO:0007669"/>
    <property type="project" value="TreeGrafter"/>
</dbReference>
<dbReference type="PANTHER" id="PTHR21666">
    <property type="entry name" value="PEPTIDASE-RELATED"/>
    <property type="match status" value="1"/>
</dbReference>
<evidence type="ECO:0000259" key="1">
    <source>
        <dbReference type="PROSITE" id="PS51782"/>
    </source>
</evidence>
<dbReference type="CDD" id="cd12797">
    <property type="entry name" value="M23_peptidase"/>
    <property type="match status" value="1"/>
</dbReference>
<dbReference type="InterPro" id="IPR011055">
    <property type="entry name" value="Dup_hybrid_motif"/>
</dbReference>
<dbReference type="Proteomes" id="UP000637359">
    <property type="component" value="Unassembled WGS sequence"/>
</dbReference>
<protein>
    <submittedName>
        <fullName evidence="2">Peptidoglycan DD-metalloendopeptidase family protein</fullName>
    </submittedName>
</protein>
<gene>
    <name evidence="2" type="ORF">H8S33_13480</name>
</gene>
<dbReference type="InterPro" id="IPR050570">
    <property type="entry name" value="Cell_wall_metabolism_enzyme"/>
</dbReference>
<comment type="caution">
    <text evidence="2">The sequence shown here is derived from an EMBL/GenBank/DDBJ whole genome shotgun (WGS) entry which is preliminary data.</text>
</comment>
<dbReference type="AlphaFoldDB" id="A0A923RJ89"/>
<evidence type="ECO:0000313" key="3">
    <source>
        <dbReference type="Proteomes" id="UP000637359"/>
    </source>
</evidence>
<dbReference type="EMBL" id="JACOOL010000010">
    <property type="protein sequence ID" value="MBC5637819.1"/>
    <property type="molecule type" value="Genomic_DNA"/>
</dbReference>
<evidence type="ECO:0000313" key="2">
    <source>
        <dbReference type="EMBL" id="MBC5637819.1"/>
    </source>
</evidence>
<dbReference type="Pfam" id="PF01476">
    <property type="entry name" value="LysM"/>
    <property type="match status" value="1"/>
</dbReference>
<dbReference type="Pfam" id="PF01551">
    <property type="entry name" value="Peptidase_M23"/>
    <property type="match status" value="1"/>
</dbReference>
<sequence>MTGNIQEKKYGPMTRLRTTGLFDQSKYQQINKMNKEVESLPFAELGFRITSPYGYRTDPITGQINVFHSGIDLVKAHQAPLEAFVGGTVLYAADGVSGTGVGGYGKVVVIQDKNSCAHIYAHLDSVAVRKGQRVSQGDIIGRQGATGNRVTGSHLHYEVRKKSSPALGWIDDPIARTHDPTKYLEEYYATDNDTKSETVYVVKPGDTLTKIANKFNTSVDALAKLNGISQRNLILIGQRIKLPENSTSRKETLYLPRTISRWRVYPLNKAPIKGNEKGILNPRKFGGLQYEVLGKPQAHVVTIQTRDFGKVNIYVHPSTGAVIA</sequence>
<keyword evidence="3" id="KW-1185">Reference proteome</keyword>
<reference evidence="2" key="1">
    <citation type="submission" date="2020-08" db="EMBL/GenBank/DDBJ databases">
        <title>Genome public.</title>
        <authorList>
            <person name="Liu C."/>
            <person name="Sun Q."/>
        </authorList>
    </citation>
    <scope>NUCLEOTIDE SEQUENCE</scope>
    <source>
        <strain evidence="2">BX22</strain>
    </source>
</reference>
<dbReference type="Gene3D" id="3.10.350.10">
    <property type="entry name" value="LysM domain"/>
    <property type="match status" value="1"/>
</dbReference>
<dbReference type="InterPro" id="IPR016047">
    <property type="entry name" value="M23ase_b-sheet_dom"/>
</dbReference>
<name>A0A923RJ89_9BACI</name>
<proteinExistence type="predicted"/>
<organism evidence="2 3">
    <name type="scientific">Ornithinibacillus hominis</name>
    <dbReference type="NCBI Taxonomy" id="2763055"/>
    <lineage>
        <taxon>Bacteria</taxon>
        <taxon>Bacillati</taxon>
        <taxon>Bacillota</taxon>
        <taxon>Bacilli</taxon>
        <taxon>Bacillales</taxon>
        <taxon>Bacillaceae</taxon>
        <taxon>Ornithinibacillus</taxon>
    </lineage>
</organism>
<dbReference type="SUPFAM" id="SSF54106">
    <property type="entry name" value="LysM domain"/>
    <property type="match status" value="1"/>
</dbReference>
<dbReference type="CDD" id="cd00118">
    <property type="entry name" value="LysM"/>
    <property type="match status" value="1"/>
</dbReference>